<evidence type="ECO:0000256" key="3">
    <source>
        <dbReference type="ARBA" id="ARBA00022448"/>
    </source>
</evidence>
<evidence type="ECO:0000256" key="11">
    <source>
        <dbReference type="ARBA" id="ARBA00084090"/>
    </source>
</evidence>
<dbReference type="Pfam" id="PF02133">
    <property type="entry name" value="Transp_cyt_pur"/>
    <property type="match status" value="1"/>
</dbReference>
<dbReference type="Proteomes" id="UP000001865">
    <property type="component" value="Chromosome"/>
</dbReference>
<dbReference type="PANTHER" id="PTHR30569">
    <property type="entry name" value="CYTOSINE TRANSPORTER CODB"/>
    <property type="match status" value="1"/>
</dbReference>
<dbReference type="InterPro" id="IPR001248">
    <property type="entry name" value="Pur-cyt_permease"/>
</dbReference>
<dbReference type="InterPro" id="IPR030191">
    <property type="entry name" value="CodB"/>
</dbReference>
<dbReference type="PANTHER" id="PTHR30569:SF0">
    <property type="entry name" value="CYTOSINE PERMEASE"/>
    <property type="match status" value="1"/>
</dbReference>
<dbReference type="Gene3D" id="1.10.4160.10">
    <property type="entry name" value="Hydantoin permease"/>
    <property type="match status" value="1"/>
</dbReference>
<sequence>MIIKKISHENVCFILRTVYYAADFLGKIHGGVVSQDNNYSQGPVPLAARKGVIPLTFVMLGLTFFSASMWTGGTLGTGLTYHDFFLAVLFGNLLLGIYTAFLGYIGAKTGLSTHLLARYSFGVKGSWLPSLLLGGTQVGWFGVGVAMFAIPVSKATGIDANILIAVSGLLMTLTIFFGISALTILSIIAVPAIVILGSYSVWLAVSGVGGLEHLKTIVPQTPLDFSSALALVVGSFVSAGTLTADFVRFGRHAKSAVLIAMVAFFLGNSLMFIFGAAGAAAVGQADISDVMIAQGLLLPAIVVLGLNIWTTNDNALYASGLGFANITGLSSRTLSVVNGIIGTVCALWLYNNFVGWLTFLSSAIPPIGGVIIADYLLNRRRYADFNTVRFIPVNWIAILSVALGIAAGHYVPGIVPVNAVLGGVFSYILLNPLFNRSLAKSPEVSHAEQ</sequence>
<comment type="similarity">
    <text evidence="2">Belongs to the purine-cytosine permease (2.A.39) family.</text>
</comment>
<evidence type="ECO:0000256" key="5">
    <source>
        <dbReference type="ARBA" id="ARBA00022519"/>
    </source>
</evidence>
<dbReference type="GO" id="GO:0019858">
    <property type="term" value="P:cytosine metabolic process"/>
    <property type="evidence" value="ECO:0007669"/>
    <property type="project" value="UniProtKB-KW"/>
</dbReference>
<dbReference type="CDD" id="cd11484">
    <property type="entry name" value="SLC-NCS1sbd_CobB-like"/>
    <property type="match status" value="1"/>
</dbReference>
<feature type="transmembrane region" description="Helical" evidence="12">
    <location>
        <begin position="162"/>
        <end position="179"/>
    </location>
</feature>
<feature type="transmembrane region" description="Helical" evidence="12">
    <location>
        <begin position="84"/>
        <end position="106"/>
    </location>
</feature>
<feature type="transmembrane region" description="Helical" evidence="12">
    <location>
        <begin position="389"/>
        <end position="407"/>
    </location>
</feature>
<keyword evidence="6 12" id="KW-0812">Transmembrane</keyword>
<evidence type="ECO:0000256" key="1">
    <source>
        <dbReference type="ARBA" id="ARBA00004429"/>
    </source>
</evidence>
<dbReference type="KEGG" id="sew:SeSA_A3526"/>
<dbReference type="GO" id="GO:0015209">
    <property type="term" value="F:cytosine transmembrane transporter activity"/>
    <property type="evidence" value="ECO:0007669"/>
    <property type="project" value="InterPro"/>
</dbReference>
<evidence type="ECO:0000256" key="4">
    <source>
        <dbReference type="ARBA" id="ARBA00022475"/>
    </source>
</evidence>
<feature type="transmembrane region" description="Helical" evidence="12">
    <location>
        <begin position="127"/>
        <end position="150"/>
    </location>
</feature>
<keyword evidence="5" id="KW-0997">Cell inner membrane</keyword>
<dbReference type="EMBL" id="CP001127">
    <property type="protein sequence ID" value="ACF91298.1"/>
    <property type="molecule type" value="Genomic_DNA"/>
</dbReference>
<keyword evidence="8 12" id="KW-0472">Membrane</keyword>
<comment type="function">
    <text evidence="9">Required for cytosine transport into the cell.</text>
</comment>
<dbReference type="AlphaFoldDB" id="A0A0N1QXR1"/>
<dbReference type="NCBIfam" id="NF008241">
    <property type="entry name" value="PRK11017.1"/>
    <property type="match status" value="1"/>
</dbReference>
<evidence type="ECO:0000256" key="7">
    <source>
        <dbReference type="ARBA" id="ARBA00022989"/>
    </source>
</evidence>
<evidence type="ECO:0000313" key="14">
    <source>
        <dbReference type="Proteomes" id="UP000001865"/>
    </source>
</evidence>
<feature type="transmembrane region" description="Helical" evidence="12">
    <location>
        <begin position="256"/>
        <end position="279"/>
    </location>
</feature>
<feature type="transmembrane region" description="Helical" evidence="12">
    <location>
        <begin position="413"/>
        <end position="430"/>
    </location>
</feature>
<dbReference type="GO" id="GO:0005886">
    <property type="term" value="C:plasma membrane"/>
    <property type="evidence" value="ECO:0007669"/>
    <property type="project" value="UniProtKB-SubCell"/>
</dbReference>
<feature type="transmembrane region" description="Helical" evidence="12">
    <location>
        <begin position="225"/>
        <end position="244"/>
    </location>
</feature>
<accession>A0A0N1QXR1</accession>
<evidence type="ECO:0000256" key="9">
    <source>
        <dbReference type="ARBA" id="ARBA00057876"/>
    </source>
</evidence>
<keyword evidence="3" id="KW-0813">Transport</keyword>
<gene>
    <name evidence="13" type="ordered locus">SeSA_A3526</name>
</gene>
<dbReference type="HOGENOM" id="CLU_035711_1_1_6"/>
<feature type="transmembrane region" description="Helical" evidence="12">
    <location>
        <begin position="184"/>
        <end position="205"/>
    </location>
</feature>
<dbReference type="FunFam" id="1.10.4160.10:FF:000003">
    <property type="entry name" value="Cytosine permease"/>
    <property type="match status" value="1"/>
</dbReference>
<keyword evidence="11" id="KW-0205">Cytosine metabolism</keyword>
<reference evidence="13 14" key="1">
    <citation type="journal article" date="2011" name="J. Bacteriol.">
        <title>Comparative genomics of 28 Salmonella enterica isolates: evidence for CRISPR-mediated adaptive sublineage evolution.</title>
        <authorList>
            <person name="Fricke W.F."/>
            <person name="Mammel M.K."/>
            <person name="McDermott P.F."/>
            <person name="Tartera C."/>
            <person name="White D.G."/>
            <person name="Leclerc J.E."/>
            <person name="Ravel J."/>
            <person name="Cebula T.A."/>
        </authorList>
    </citation>
    <scope>NUCLEOTIDE SEQUENCE [LARGE SCALE GENOMIC DNA]</scope>
    <source>
        <strain evidence="13 14">CVM19633</strain>
    </source>
</reference>
<evidence type="ECO:0000313" key="13">
    <source>
        <dbReference type="EMBL" id="ACF91298.1"/>
    </source>
</evidence>
<comment type="subcellular location">
    <subcellularLocation>
        <location evidence="1">Cell inner membrane</location>
        <topology evidence="1">Multi-pass membrane protein</topology>
    </subcellularLocation>
</comment>
<evidence type="ECO:0000256" key="12">
    <source>
        <dbReference type="SAM" id="Phobius"/>
    </source>
</evidence>
<evidence type="ECO:0000256" key="8">
    <source>
        <dbReference type="ARBA" id="ARBA00023136"/>
    </source>
</evidence>
<organism evidence="13 14">
    <name type="scientific">Salmonella schwarzengrund (strain CVM19633)</name>
    <dbReference type="NCBI Taxonomy" id="439843"/>
    <lineage>
        <taxon>Bacteria</taxon>
        <taxon>Pseudomonadati</taxon>
        <taxon>Pseudomonadota</taxon>
        <taxon>Gammaproteobacteria</taxon>
        <taxon>Enterobacterales</taxon>
        <taxon>Enterobacteriaceae</taxon>
        <taxon>Salmonella</taxon>
    </lineage>
</organism>
<evidence type="ECO:0000256" key="6">
    <source>
        <dbReference type="ARBA" id="ARBA00022692"/>
    </source>
</evidence>
<feature type="transmembrane region" description="Helical" evidence="12">
    <location>
        <begin position="291"/>
        <end position="309"/>
    </location>
</feature>
<keyword evidence="7 12" id="KW-1133">Transmembrane helix</keyword>
<protein>
    <recommendedName>
        <fullName evidence="10">Cytosine permease</fullName>
    </recommendedName>
</protein>
<evidence type="ECO:0000256" key="10">
    <source>
        <dbReference type="ARBA" id="ARBA00068467"/>
    </source>
</evidence>
<feature type="transmembrane region" description="Helical" evidence="12">
    <location>
        <begin position="356"/>
        <end position="377"/>
    </location>
</feature>
<evidence type="ECO:0000256" key="2">
    <source>
        <dbReference type="ARBA" id="ARBA00008974"/>
    </source>
</evidence>
<feature type="transmembrane region" description="Helical" evidence="12">
    <location>
        <begin position="52"/>
        <end position="72"/>
    </location>
</feature>
<name>A0A0N1QXR1_SALSV</name>
<feature type="transmembrane region" description="Helical" evidence="12">
    <location>
        <begin position="329"/>
        <end position="350"/>
    </location>
</feature>
<keyword evidence="4" id="KW-1003">Cell membrane</keyword>
<proteinExistence type="inferred from homology"/>